<evidence type="ECO:0000313" key="2">
    <source>
        <dbReference type="Proteomes" id="UP000238196"/>
    </source>
</evidence>
<gene>
    <name evidence="1" type="ORF">C4K68_25685</name>
</gene>
<dbReference type="Proteomes" id="UP000238196">
    <property type="component" value="Unassembled WGS sequence"/>
</dbReference>
<dbReference type="EMBL" id="PRLP01000148">
    <property type="protein sequence ID" value="PPC74335.1"/>
    <property type="molecule type" value="Genomic_DNA"/>
</dbReference>
<reference evidence="1 2" key="1">
    <citation type="submission" date="2018-02" db="EMBL/GenBank/DDBJ databases">
        <title>novel marine gammaproteobacteria from coastal saline agro ecosystem.</title>
        <authorList>
            <person name="Krishnan R."/>
            <person name="Ramesh Kumar N."/>
        </authorList>
    </citation>
    <scope>NUCLEOTIDE SEQUENCE [LARGE SCALE GENOMIC DNA]</scope>
    <source>
        <strain evidence="1 2">228</strain>
    </source>
</reference>
<sequence>MRVGAAGSGVVVGKVTGLVVPAVSARCDKLFVAHLRRAVLTVPAAKLDCGCHGGDVSRSVKFSTATDKNWPDFRHRLGLSSPMAGRAGGDITARK</sequence>
<organism evidence="1 2">
    <name type="scientific">Proteobacteria bacterium 228</name>
    <dbReference type="NCBI Taxonomy" id="2083153"/>
    <lineage>
        <taxon>Bacteria</taxon>
        <taxon>Pseudomonadati</taxon>
        <taxon>Pseudomonadota</taxon>
    </lineage>
</organism>
<dbReference type="AlphaFoldDB" id="A0A2S5KI67"/>
<evidence type="ECO:0000313" key="1">
    <source>
        <dbReference type="EMBL" id="PPC74335.1"/>
    </source>
</evidence>
<protein>
    <submittedName>
        <fullName evidence="1">Uncharacterized protein</fullName>
    </submittedName>
</protein>
<proteinExistence type="predicted"/>
<accession>A0A2S5KI67</accession>
<name>A0A2S5KI67_9PROT</name>
<comment type="caution">
    <text evidence="1">The sequence shown here is derived from an EMBL/GenBank/DDBJ whole genome shotgun (WGS) entry which is preliminary data.</text>
</comment>